<gene>
    <name evidence="2" type="ORF">DSM104329_04954</name>
</gene>
<sequence length="55" mass="6031">MVAGAGVARDVVLPEPPRDRDGERPLAQVHHSERAFDDLVPTGALNERLQTLVEE</sequence>
<feature type="compositionally biased region" description="Basic and acidic residues" evidence="1">
    <location>
        <begin position="16"/>
        <end position="27"/>
    </location>
</feature>
<reference evidence="2" key="1">
    <citation type="journal article" date="2022" name="Int. J. Syst. Evol. Microbiol.">
        <title>Pseudomonas aegrilactucae sp. nov. and Pseudomonas morbosilactucae sp. nov., pathogens causing bacterial rot of lettuce in Japan.</title>
        <authorList>
            <person name="Sawada H."/>
            <person name="Fujikawa T."/>
            <person name="Satou M."/>
        </authorList>
    </citation>
    <scope>NUCLEOTIDE SEQUENCE</scope>
    <source>
        <strain evidence="2">0166_1</strain>
    </source>
</reference>
<evidence type="ECO:0000313" key="3">
    <source>
        <dbReference type="Proteomes" id="UP001162834"/>
    </source>
</evidence>
<dbReference type="EMBL" id="CP087164">
    <property type="protein sequence ID" value="UGS38525.1"/>
    <property type="molecule type" value="Genomic_DNA"/>
</dbReference>
<keyword evidence="3" id="KW-1185">Reference proteome</keyword>
<dbReference type="AlphaFoldDB" id="A0A9E6Y1S0"/>
<accession>A0A9E6Y1S0</accession>
<dbReference type="Proteomes" id="UP001162834">
    <property type="component" value="Chromosome"/>
</dbReference>
<evidence type="ECO:0000313" key="2">
    <source>
        <dbReference type="EMBL" id="UGS38525.1"/>
    </source>
</evidence>
<name>A0A9E6Y1S0_9ACTN</name>
<dbReference type="KEGG" id="sbae:DSM104329_04954"/>
<protein>
    <submittedName>
        <fullName evidence="2">Uncharacterized protein</fullName>
    </submittedName>
</protein>
<proteinExistence type="predicted"/>
<evidence type="ECO:0000256" key="1">
    <source>
        <dbReference type="SAM" id="MobiDB-lite"/>
    </source>
</evidence>
<feature type="region of interest" description="Disordered" evidence="1">
    <location>
        <begin position="1"/>
        <end position="27"/>
    </location>
</feature>
<organism evidence="2 3">
    <name type="scientific">Capillimicrobium parvum</name>
    <dbReference type="NCBI Taxonomy" id="2884022"/>
    <lineage>
        <taxon>Bacteria</taxon>
        <taxon>Bacillati</taxon>
        <taxon>Actinomycetota</taxon>
        <taxon>Thermoleophilia</taxon>
        <taxon>Solirubrobacterales</taxon>
        <taxon>Capillimicrobiaceae</taxon>
        <taxon>Capillimicrobium</taxon>
    </lineage>
</organism>